<feature type="compositionally biased region" description="Low complexity" evidence="1">
    <location>
        <begin position="46"/>
        <end position="58"/>
    </location>
</feature>
<protein>
    <recommendedName>
        <fullName evidence="5">Serine/threonine protein kinase</fullName>
    </recommendedName>
</protein>
<gene>
    <name evidence="3" type="ORF">O4220_27335</name>
</gene>
<keyword evidence="2" id="KW-1133">Transmembrane helix</keyword>
<proteinExistence type="predicted"/>
<sequence>MSYPGSGDPSQRAYGQYGAQPNPSDRVIPPPGYSPNPAEPGPSDSPSPSGRPLRPPRSAAQPGALPQSGGAAQPRAAAQSGGSGAVPFPPVFAGGPSQPPRKGNGGLWIVVAVLVAVALILGGVFAWLTVRGDASPPVTSGIAAPSSAAVDGGASGAAPGSSSAGGQEPGVTTLPAGAQTCPASVASTSGLRGSAVGSTATSCPFAEEVRLAYTRGGSDRNSRTVVASSPVTGKRYEMNCVSSAQLVTCTGGENAVVYLF</sequence>
<feature type="region of interest" description="Disordered" evidence="1">
    <location>
        <begin position="145"/>
        <end position="176"/>
    </location>
</feature>
<keyword evidence="2" id="KW-0812">Transmembrane</keyword>
<feature type="compositionally biased region" description="Low complexity" evidence="1">
    <location>
        <begin position="145"/>
        <end position="166"/>
    </location>
</feature>
<reference evidence="3" key="1">
    <citation type="submission" date="2022-12" db="EMBL/GenBank/DDBJ databases">
        <authorList>
            <person name="Krivoruchko A.V."/>
            <person name="Elkin A."/>
        </authorList>
    </citation>
    <scope>NUCLEOTIDE SEQUENCE</scope>
    <source>
        <strain evidence="3">IEGM 1391</strain>
    </source>
</reference>
<accession>A0ABT4MMN6</accession>
<name>A0ABT4MMN6_9NOCA</name>
<evidence type="ECO:0000256" key="2">
    <source>
        <dbReference type="SAM" id="Phobius"/>
    </source>
</evidence>
<dbReference type="EMBL" id="JAPWIJ010000021">
    <property type="protein sequence ID" value="MCZ4522251.1"/>
    <property type="molecule type" value="Genomic_DNA"/>
</dbReference>
<evidence type="ECO:0000313" key="3">
    <source>
        <dbReference type="EMBL" id="MCZ4522251.1"/>
    </source>
</evidence>
<dbReference type="Proteomes" id="UP001081071">
    <property type="component" value="Unassembled WGS sequence"/>
</dbReference>
<keyword evidence="4" id="KW-1185">Reference proteome</keyword>
<feature type="region of interest" description="Disordered" evidence="1">
    <location>
        <begin position="1"/>
        <end position="99"/>
    </location>
</feature>
<feature type="compositionally biased region" description="Pro residues" evidence="1">
    <location>
        <begin position="28"/>
        <end position="45"/>
    </location>
</feature>
<feature type="transmembrane region" description="Helical" evidence="2">
    <location>
        <begin position="107"/>
        <end position="128"/>
    </location>
</feature>
<keyword evidence="2" id="KW-0472">Membrane</keyword>
<evidence type="ECO:0000256" key="1">
    <source>
        <dbReference type="SAM" id="MobiDB-lite"/>
    </source>
</evidence>
<evidence type="ECO:0000313" key="4">
    <source>
        <dbReference type="Proteomes" id="UP001081071"/>
    </source>
</evidence>
<dbReference type="RefSeq" id="WP_269608687.1">
    <property type="nucleotide sequence ID" value="NZ_JAPWIJ010000021.1"/>
</dbReference>
<comment type="caution">
    <text evidence="3">The sequence shown here is derived from an EMBL/GenBank/DDBJ whole genome shotgun (WGS) entry which is preliminary data.</text>
</comment>
<evidence type="ECO:0008006" key="5">
    <source>
        <dbReference type="Google" id="ProtNLM"/>
    </source>
</evidence>
<organism evidence="3 4">
    <name type="scientific">Rhodococcus ruber</name>
    <dbReference type="NCBI Taxonomy" id="1830"/>
    <lineage>
        <taxon>Bacteria</taxon>
        <taxon>Bacillati</taxon>
        <taxon>Actinomycetota</taxon>
        <taxon>Actinomycetes</taxon>
        <taxon>Mycobacteriales</taxon>
        <taxon>Nocardiaceae</taxon>
        <taxon>Rhodococcus</taxon>
    </lineage>
</organism>